<protein>
    <submittedName>
        <fullName evidence="1">Uncharacterized protein</fullName>
    </submittedName>
</protein>
<comment type="caution">
    <text evidence="1">The sequence shown here is derived from an EMBL/GenBank/DDBJ whole genome shotgun (WGS) entry which is preliminary data.</text>
</comment>
<sequence length="67" mass="7535">MDERHVASTWLGESRENRAKFGVRAAANLEAIDAASKRDEWLAVRRDIRANAAYAWHLLIGPALCRS</sequence>
<dbReference type="AlphaFoldDB" id="A0AAP0Q0J6"/>
<reference evidence="1 2" key="1">
    <citation type="submission" date="2024-01" db="EMBL/GenBank/DDBJ databases">
        <title>Genome assemblies of Stephania.</title>
        <authorList>
            <person name="Yang L."/>
        </authorList>
    </citation>
    <scope>NUCLEOTIDE SEQUENCE [LARGE SCALE GENOMIC DNA]</scope>
    <source>
        <strain evidence="1">YNDBR</strain>
        <tissue evidence="1">Leaf</tissue>
    </source>
</reference>
<dbReference type="EMBL" id="JBBNAF010000002">
    <property type="protein sequence ID" value="KAK9162893.1"/>
    <property type="molecule type" value="Genomic_DNA"/>
</dbReference>
<evidence type="ECO:0000313" key="1">
    <source>
        <dbReference type="EMBL" id="KAK9162893.1"/>
    </source>
</evidence>
<name>A0AAP0Q0J6_9MAGN</name>
<proteinExistence type="predicted"/>
<organism evidence="1 2">
    <name type="scientific">Stephania yunnanensis</name>
    <dbReference type="NCBI Taxonomy" id="152371"/>
    <lineage>
        <taxon>Eukaryota</taxon>
        <taxon>Viridiplantae</taxon>
        <taxon>Streptophyta</taxon>
        <taxon>Embryophyta</taxon>
        <taxon>Tracheophyta</taxon>
        <taxon>Spermatophyta</taxon>
        <taxon>Magnoliopsida</taxon>
        <taxon>Ranunculales</taxon>
        <taxon>Menispermaceae</taxon>
        <taxon>Menispermoideae</taxon>
        <taxon>Cissampelideae</taxon>
        <taxon>Stephania</taxon>
    </lineage>
</organism>
<gene>
    <name evidence="1" type="ORF">Syun_003795</name>
</gene>
<accession>A0AAP0Q0J6</accession>
<dbReference type="Proteomes" id="UP001420932">
    <property type="component" value="Unassembled WGS sequence"/>
</dbReference>
<keyword evidence="2" id="KW-1185">Reference proteome</keyword>
<evidence type="ECO:0000313" key="2">
    <source>
        <dbReference type="Proteomes" id="UP001420932"/>
    </source>
</evidence>